<dbReference type="Pfam" id="PF07508">
    <property type="entry name" value="Recombinase"/>
    <property type="match status" value="1"/>
</dbReference>
<dbReference type="Gene3D" id="3.90.1750.20">
    <property type="entry name" value="Putative Large Serine Recombinase, Chain B, Domain 2"/>
    <property type="match status" value="1"/>
</dbReference>
<organism evidence="3 4">
    <name type="scientific">Thermomonas carbonis</name>
    <dbReference type="NCBI Taxonomy" id="1463158"/>
    <lineage>
        <taxon>Bacteria</taxon>
        <taxon>Pseudomonadati</taxon>
        <taxon>Pseudomonadota</taxon>
        <taxon>Gammaproteobacteria</taxon>
        <taxon>Lysobacterales</taxon>
        <taxon>Lysobacteraceae</taxon>
        <taxon>Thermomonas</taxon>
    </lineage>
</organism>
<dbReference type="SUPFAM" id="SSF109709">
    <property type="entry name" value="KorB DNA-binding domain-like"/>
    <property type="match status" value="1"/>
</dbReference>
<dbReference type="PROSITE" id="PS51736">
    <property type="entry name" value="RECOMBINASES_3"/>
    <property type="match status" value="1"/>
</dbReference>
<dbReference type="GO" id="GO:0003677">
    <property type="term" value="F:DNA binding"/>
    <property type="evidence" value="ECO:0007669"/>
    <property type="project" value="InterPro"/>
</dbReference>
<dbReference type="AlphaFoldDB" id="A0A7G9SLP0"/>
<reference evidence="3 4" key="1">
    <citation type="submission" date="2020-08" db="EMBL/GenBank/DDBJ databases">
        <title>Genome sequence of Thermomonas carbonis KCTC 42013T.</title>
        <authorList>
            <person name="Hyun D.-W."/>
            <person name="Bae J.-W."/>
        </authorList>
    </citation>
    <scope>NUCLEOTIDE SEQUENCE [LARGE SCALE GENOMIC DNA]</scope>
    <source>
        <strain evidence="3 4">KCTC 42013</strain>
    </source>
</reference>
<dbReference type="Pfam" id="PF00239">
    <property type="entry name" value="Resolvase"/>
    <property type="match status" value="1"/>
</dbReference>
<dbReference type="PANTHER" id="PTHR30461:SF23">
    <property type="entry name" value="DNA RECOMBINASE-RELATED"/>
    <property type="match status" value="1"/>
</dbReference>
<dbReference type="InterPro" id="IPR050639">
    <property type="entry name" value="SSR_resolvase"/>
</dbReference>
<accession>A0A7G9SLP0</accession>
<evidence type="ECO:0000259" key="2">
    <source>
        <dbReference type="PROSITE" id="PS51737"/>
    </source>
</evidence>
<sequence length="590" mass="65054">MQKGDGGAVRCAIYTRKSSEEGLDQAFNSLDAQREACEAYAASQRHEGWKVMPTHYDDGGFSGGNLTRPALQRLMADIKAGLIDLVVVYKIDRLTRSLMDFSKLVEVFDQHETSFVSVTQHFNTTSSMGRLTLNVLLSFAQFEREVTGERIRDKIAASKRKGMWMGGNAPLGYGLLEKKLVVDPEESDLVTRIYERYLVLGCVQALKRELDAAGTRGRVRLQRGGSTTSASFSRGGLYAILNQRLYRGETHHAGEWFPGQHPAIVPAALWEKVQAQLASKRHTRKLGTNTRNPSLLASLVVDPHGHRLMPVHTSKGGKRYRYYLLRPGECEAGGDAIKRLCLPAFDLERIATEQWLALLTARDLDLQLKIEGPDDSAALRRAAEQLAERWKTLSGSKQRELLFKVGARVVVDERHVELSAGPEQLAALLLKTTASAGRTEAGRKGRLVKAVDANLMKAAGETRILEESTVPIAAALTPGHKTLLMAIAQGRAWARALTTGEHFSAEEIVHRTGIAGAHVTRGLKCLRVPPDLVARLAEGKAPPTMTWAAIRSMSEGNWNQAISEWRGSDRISQKEARGFPARPETVLHRV</sequence>
<dbReference type="Gene3D" id="3.40.50.1390">
    <property type="entry name" value="Resolvase, N-terminal catalytic domain"/>
    <property type="match status" value="1"/>
</dbReference>
<dbReference type="PANTHER" id="PTHR30461">
    <property type="entry name" value="DNA-INVERTASE FROM LAMBDOID PROPHAGE"/>
    <property type="match status" value="1"/>
</dbReference>
<name>A0A7G9SLP0_9GAMM</name>
<dbReference type="Proteomes" id="UP000515804">
    <property type="component" value="Chromosome"/>
</dbReference>
<dbReference type="InterPro" id="IPR011109">
    <property type="entry name" value="DNA_bind_recombinase_dom"/>
</dbReference>
<dbReference type="KEGG" id="tcn:H9L16_08380"/>
<proteinExistence type="predicted"/>
<gene>
    <name evidence="3" type="ORF">H9L16_08380</name>
</gene>
<feature type="domain" description="Resolvase/invertase-type recombinase catalytic" evidence="1">
    <location>
        <begin position="10"/>
        <end position="162"/>
    </location>
</feature>
<dbReference type="EMBL" id="CP060719">
    <property type="protein sequence ID" value="QNN68765.1"/>
    <property type="molecule type" value="Genomic_DNA"/>
</dbReference>
<evidence type="ECO:0000313" key="4">
    <source>
        <dbReference type="Proteomes" id="UP000515804"/>
    </source>
</evidence>
<evidence type="ECO:0000313" key="3">
    <source>
        <dbReference type="EMBL" id="QNN68765.1"/>
    </source>
</evidence>
<keyword evidence="4" id="KW-1185">Reference proteome</keyword>
<protein>
    <submittedName>
        <fullName evidence="3">Recombinase family protein</fullName>
    </submittedName>
</protein>
<dbReference type="InterPro" id="IPR006119">
    <property type="entry name" value="Resolv_N"/>
</dbReference>
<feature type="domain" description="Recombinase" evidence="2">
    <location>
        <begin position="170"/>
        <end position="283"/>
    </location>
</feature>
<evidence type="ECO:0000259" key="1">
    <source>
        <dbReference type="PROSITE" id="PS51736"/>
    </source>
</evidence>
<dbReference type="RefSeq" id="WP_187551289.1">
    <property type="nucleotide sequence ID" value="NZ_BMZL01000002.1"/>
</dbReference>
<dbReference type="PROSITE" id="PS51737">
    <property type="entry name" value="RECOMBINASE_DNA_BIND"/>
    <property type="match status" value="1"/>
</dbReference>
<dbReference type="InterPro" id="IPR038109">
    <property type="entry name" value="DNA_bind_recomb_sf"/>
</dbReference>
<dbReference type="CDD" id="cd03768">
    <property type="entry name" value="SR_ResInv"/>
    <property type="match status" value="1"/>
</dbReference>
<dbReference type="SUPFAM" id="SSF53041">
    <property type="entry name" value="Resolvase-like"/>
    <property type="match status" value="1"/>
</dbReference>
<dbReference type="SMART" id="SM00857">
    <property type="entry name" value="Resolvase"/>
    <property type="match status" value="1"/>
</dbReference>
<dbReference type="InterPro" id="IPR036162">
    <property type="entry name" value="Resolvase-like_N_sf"/>
</dbReference>
<dbReference type="GO" id="GO:0000150">
    <property type="term" value="F:DNA strand exchange activity"/>
    <property type="evidence" value="ECO:0007669"/>
    <property type="project" value="InterPro"/>
</dbReference>